<dbReference type="InterPro" id="IPR005467">
    <property type="entry name" value="His_kinase_dom"/>
</dbReference>
<evidence type="ECO:0000256" key="1">
    <source>
        <dbReference type="ARBA" id="ARBA00000085"/>
    </source>
</evidence>
<comment type="catalytic activity">
    <reaction evidence="1">
        <text>ATP + protein L-histidine = ADP + protein N-phospho-L-histidine.</text>
        <dbReference type="EC" id="2.7.13.3"/>
    </reaction>
</comment>
<dbReference type="EC" id="2.7.13.3" evidence="2"/>
<keyword evidence="3" id="KW-0808">Transferase</keyword>
<keyword evidence="4 7" id="KW-0418">Kinase</keyword>
<dbReference type="PANTHER" id="PTHR42878:SF14">
    <property type="entry name" value="OSMOLARITY TWO-COMPONENT SYSTEM PROTEIN SSK1"/>
    <property type="match status" value="1"/>
</dbReference>
<gene>
    <name evidence="7" type="ORF">KY084_08200</name>
</gene>
<accession>A0ABS6XKX6</accession>
<comment type="caution">
    <text evidence="7">The sequence shown here is derived from an EMBL/GenBank/DDBJ whole genome shotgun (WGS) entry which is preliminary data.</text>
</comment>
<evidence type="ECO:0000256" key="4">
    <source>
        <dbReference type="ARBA" id="ARBA00022777"/>
    </source>
</evidence>
<dbReference type="InterPro" id="IPR003661">
    <property type="entry name" value="HisK_dim/P_dom"/>
</dbReference>
<dbReference type="RefSeq" id="WP_219237980.1">
    <property type="nucleotide sequence ID" value="NZ_JAHWZX010000006.1"/>
</dbReference>
<sequence>MRLHFDDTIDTVLTTDASTDFGRQALWRQLVDLLGRRRAPVTRDAIHALHTIRADVPPPVRAASARALEFADPPPAIVYLMAIDELVIALPILRSARMATDDWIALLPRLTPSARSVLRGRRDLSPQVIAALEAWGPNDLVLPPSDAHSAESHAMPASVVEGPVMPTDPDAGAGSRQEGEGSGVAPPMQVKDDGSFVAVGSIAREMPIVALAFRRAEAQTPASVEEQTGEAESGTDAPAAPDGPFRIADVVARIDEYQRNREAGAPVVAPVRLADHFRFETDAQGVVRRVEGIERAPLIGLSLDFGGVPGMSRVDAGASGALRRRSPFSNARLVVEGDCEAAGDWLISATPTFDSRNGRFTGYRGTGRRPRRDEHAGHANRGAERAAAQQLRQLVHELRTPAGAISGFAEMIEEQYFGPVAQQYRERATEIRTQARDLVGVIEDLDLAARIADNALDLRPQSVALNGIFTEIEEELGALLTLRGASLAVPFTGLSVRGDMRAVRRLLARLTATLVALAGRGEHIAITIDRTGSQQLSIGFDRPEGLIGYPGDAEALDDEERDDIVTLGTGFALRLARNLARELGGALLFESDHLTLRLPEAELADMGQAHNI</sequence>
<dbReference type="GO" id="GO:0016301">
    <property type="term" value="F:kinase activity"/>
    <property type="evidence" value="ECO:0007669"/>
    <property type="project" value="UniProtKB-KW"/>
</dbReference>
<evidence type="ECO:0000256" key="3">
    <source>
        <dbReference type="ARBA" id="ARBA00022679"/>
    </source>
</evidence>
<reference evidence="7 8" key="1">
    <citation type="submission" date="2021-07" db="EMBL/GenBank/DDBJ databases">
        <title>Stakelama flava sp. nov., a novel endophytic bacterium isolated from branch of Kandelia candel.</title>
        <authorList>
            <person name="Tuo L."/>
        </authorList>
    </citation>
    <scope>NUCLEOTIDE SEQUENCE [LARGE SCALE GENOMIC DNA]</scope>
    <source>
        <strain evidence="7 8">CBK3Z-3</strain>
    </source>
</reference>
<evidence type="ECO:0000256" key="2">
    <source>
        <dbReference type="ARBA" id="ARBA00012438"/>
    </source>
</evidence>
<proteinExistence type="predicted"/>
<dbReference type="Proteomes" id="UP001197214">
    <property type="component" value="Unassembled WGS sequence"/>
</dbReference>
<organism evidence="7 8">
    <name type="scientific">Stakelama flava</name>
    <dbReference type="NCBI Taxonomy" id="2860338"/>
    <lineage>
        <taxon>Bacteria</taxon>
        <taxon>Pseudomonadati</taxon>
        <taxon>Pseudomonadota</taxon>
        <taxon>Alphaproteobacteria</taxon>
        <taxon>Sphingomonadales</taxon>
        <taxon>Sphingomonadaceae</taxon>
        <taxon>Stakelama</taxon>
    </lineage>
</organism>
<evidence type="ECO:0000313" key="8">
    <source>
        <dbReference type="Proteomes" id="UP001197214"/>
    </source>
</evidence>
<dbReference type="SMART" id="SM00388">
    <property type="entry name" value="HisKA"/>
    <property type="match status" value="1"/>
</dbReference>
<feature type="region of interest" description="Disordered" evidence="5">
    <location>
        <begin position="219"/>
        <end position="243"/>
    </location>
</feature>
<evidence type="ECO:0000313" key="7">
    <source>
        <dbReference type="EMBL" id="MBW4330857.1"/>
    </source>
</evidence>
<evidence type="ECO:0000256" key="5">
    <source>
        <dbReference type="SAM" id="MobiDB-lite"/>
    </source>
</evidence>
<dbReference type="CDD" id="cd00082">
    <property type="entry name" value="HisKA"/>
    <property type="match status" value="1"/>
</dbReference>
<dbReference type="Pfam" id="PF00512">
    <property type="entry name" value="HisKA"/>
    <property type="match status" value="1"/>
</dbReference>
<feature type="region of interest" description="Disordered" evidence="5">
    <location>
        <begin position="358"/>
        <end position="384"/>
    </location>
</feature>
<feature type="region of interest" description="Disordered" evidence="5">
    <location>
        <begin position="144"/>
        <end position="189"/>
    </location>
</feature>
<feature type="compositionally biased region" description="Basic and acidic residues" evidence="5">
    <location>
        <begin position="371"/>
        <end position="384"/>
    </location>
</feature>
<dbReference type="PANTHER" id="PTHR42878">
    <property type="entry name" value="TWO-COMPONENT HISTIDINE KINASE"/>
    <property type="match status" value="1"/>
</dbReference>
<dbReference type="PROSITE" id="PS50109">
    <property type="entry name" value="HIS_KIN"/>
    <property type="match status" value="1"/>
</dbReference>
<keyword evidence="8" id="KW-1185">Reference proteome</keyword>
<feature type="domain" description="Histidine kinase" evidence="6">
    <location>
        <begin position="393"/>
        <end position="592"/>
    </location>
</feature>
<protein>
    <recommendedName>
        <fullName evidence="2">histidine kinase</fullName>
        <ecNumber evidence="2">2.7.13.3</ecNumber>
    </recommendedName>
</protein>
<name>A0ABS6XKX6_9SPHN</name>
<evidence type="ECO:0000259" key="6">
    <source>
        <dbReference type="PROSITE" id="PS50109"/>
    </source>
</evidence>
<dbReference type="EMBL" id="JAHWZX010000006">
    <property type="protein sequence ID" value="MBW4330857.1"/>
    <property type="molecule type" value="Genomic_DNA"/>
</dbReference>
<dbReference type="InterPro" id="IPR050351">
    <property type="entry name" value="BphY/WalK/GraS-like"/>
</dbReference>